<dbReference type="CDD" id="cd00032">
    <property type="entry name" value="CASc"/>
    <property type="match status" value="1"/>
</dbReference>
<dbReference type="SMART" id="SM00115">
    <property type="entry name" value="CASc"/>
    <property type="match status" value="1"/>
</dbReference>
<dbReference type="Gene3D" id="1.10.533.10">
    <property type="entry name" value="Death Domain, Fas"/>
    <property type="match status" value="2"/>
</dbReference>
<dbReference type="InterPro" id="IPR011029">
    <property type="entry name" value="DEATH-like_dom_sf"/>
</dbReference>
<dbReference type="GO" id="GO:0043009">
    <property type="term" value="P:chordate embryonic development"/>
    <property type="evidence" value="ECO:0007669"/>
    <property type="project" value="UniProtKB-ARBA"/>
</dbReference>
<dbReference type="InterPro" id="IPR002138">
    <property type="entry name" value="Pept_C14_p10"/>
</dbReference>
<dbReference type="CDD" id="cd08333">
    <property type="entry name" value="DED_Caspase_8_r1"/>
    <property type="match status" value="1"/>
</dbReference>
<dbReference type="FunFam" id="3.40.50.1460:FF:000008">
    <property type="entry name" value="caspase-8 isoform X1"/>
    <property type="match status" value="1"/>
</dbReference>
<feature type="domain" description="Caspase family p20" evidence="21">
    <location>
        <begin position="271"/>
        <end position="403"/>
    </location>
</feature>
<evidence type="ECO:0000256" key="12">
    <source>
        <dbReference type="ARBA" id="ARBA00023145"/>
    </source>
</evidence>
<feature type="region of interest" description="Disordered" evidence="18">
    <location>
        <begin position="228"/>
        <end position="249"/>
    </location>
</feature>
<dbReference type="SMART" id="SM00031">
    <property type="entry name" value="DED"/>
    <property type="match status" value="2"/>
</dbReference>
<keyword evidence="13" id="KW-0539">Nucleus</keyword>
<dbReference type="AlphaFoldDB" id="A0AAX6S789"/>
<dbReference type="GO" id="GO:0008625">
    <property type="term" value="P:extrinsic apoptotic signaling pathway via death domain receptors"/>
    <property type="evidence" value="ECO:0007669"/>
    <property type="project" value="UniProtKB-ARBA"/>
</dbReference>
<dbReference type="InterPro" id="IPR011600">
    <property type="entry name" value="Pept_C14_caspase"/>
</dbReference>
<evidence type="ECO:0000256" key="8">
    <source>
        <dbReference type="ARBA" id="ARBA00022737"/>
    </source>
</evidence>
<reference evidence="23 24" key="1">
    <citation type="submission" date="2025-04" db="UniProtKB">
        <authorList>
            <consortium name="RefSeq"/>
        </authorList>
    </citation>
    <scope>IDENTIFICATION</scope>
</reference>
<protein>
    <recommendedName>
        <fullName evidence="16">Caspase-8</fullName>
        <ecNumber evidence="15">3.4.22.61</ecNumber>
    </recommendedName>
</protein>
<dbReference type="InterPro" id="IPR015917">
    <property type="entry name" value="Pept_C14A"/>
</dbReference>
<dbReference type="PROSITE" id="PS50207">
    <property type="entry name" value="CASPASE_P10"/>
    <property type="match status" value="1"/>
</dbReference>
<dbReference type="FunFam" id="1.10.533.10:FF:000017">
    <property type="entry name" value="caspase-8 isoform X1"/>
    <property type="match status" value="1"/>
</dbReference>
<accession>A0AAX6S789</accession>
<dbReference type="GO" id="GO:0032991">
    <property type="term" value="C:protein-containing complex"/>
    <property type="evidence" value="ECO:0007669"/>
    <property type="project" value="UniProtKB-ARBA"/>
</dbReference>
<dbReference type="GO" id="GO:0002682">
    <property type="term" value="P:regulation of immune system process"/>
    <property type="evidence" value="ECO:0007669"/>
    <property type="project" value="UniProtKB-ARBA"/>
</dbReference>
<evidence type="ECO:0000313" key="24">
    <source>
        <dbReference type="RefSeq" id="XP_021105897.1"/>
    </source>
</evidence>
<keyword evidence="5" id="KW-0597">Phosphoprotein</keyword>
<dbReference type="GO" id="GO:0051604">
    <property type="term" value="P:protein maturation"/>
    <property type="evidence" value="ECO:0007669"/>
    <property type="project" value="UniProtKB-ARBA"/>
</dbReference>
<dbReference type="GO" id="GO:0005737">
    <property type="term" value="C:cytoplasm"/>
    <property type="evidence" value="ECO:0007669"/>
    <property type="project" value="UniProtKB-SubCell"/>
</dbReference>
<dbReference type="InterPro" id="IPR033139">
    <property type="entry name" value="Caspase_cys_AS"/>
</dbReference>
<keyword evidence="11" id="KW-0007">Acetylation</keyword>
<evidence type="ECO:0000256" key="18">
    <source>
        <dbReference type="SAM" id="MobiDB-lite"/>
    </source>
</evidence>
<dbReference type="GO" id="GO:0060546">
    <property type="term" value="P:negative regulation of necroptotic process"/>
    <property type="evidence" value="ECO:0007669"/>
    <property type="project" value="UniProtKB-ARBA"/>
</dbReference>
<keyword evidence="12" id="KW-0865">Zymogen</keyword>
<evidence type="ECO:0000256" key="4">
    <source>
        <dbReference type="ARBA" id="ARBA00022490"/>
    </source>
</evidence>
<keyword evidence="6" id="KW-0645">Protease</keyword>
<dbReference type="RefSeq" id="XP_021105896.1">
    <property type="nucleotide sequence ID" value="XM_021250237.1"/>
</dbReference>
<dbReference type="GO" id="GO:0004197">
    <property type="term" value="F:cysteine-type endopeptidase activity"/>
    <property type="evidence" value="ECO:0007669"/>
    <property type="project" value="InterPro"/>
</dbReference>
<dbReference type="PROSITE" id="PS50208">
    <property type="entry name" value="CASPASE_P20"/>
    <property type="match status" value="1"/>
</dbReference>
<dbReference type="GO" id="GO:0009967">
    <property type="term" value="P:positive regulation of signal transduction"/>
    <property type="evidence" value="ECO:0007669"/>
    <property type="project" value="UniProtKB-ARBA"/>
</dbReference>
<comment type="similarity">
    <text evidence="3 17">Belongs to the peptidase C14A family.</text>
</comment>
<dbReference type="FunFam" id="1.10.533.10:FF:000021">
    <property type="entry name" value="caspase-8 isoform X1"/>
    <property type="match status" value="1"/>
</dbReference>
<dbReference type="InterPro" id="IPR029030">
    <property type="entry name" value="Caspase-like_dom_sf"/>
</dbReference>
<dbReference type="InterPro" id="IPR001875">
    <property type="entry name" value="DED_dom"/>
</dbReference>
<evidence type="ECO:0000256" key="10">
    <source>
        <dbReference type="ARBA" id="ARBA00022807"/>
    </source>
</evidence>
<evidence type="ECO:0000256" key="17">
    <source>
        <dbReference type="RuleBase" id="RU003971"/>
    </source>
</evidence>
<dbReference type="Proteomes" id="UP000694906">
    <property type="component" value="Unplaced"/>
</dbReference>
<dbReference type="PRINTS" id="PR00376">
    <property type="entry name" value="IL1BCENZYME"/>
</dbReference>
<dbReference type="InterPro" id="IPR001309">
    <property type="entry name" value="Pept_C14_p20"/>
</dbReference>
<evidence type="ECO:0000259" key="21">
    <source>
        <dbReference type="PROSITE" id="PS50208"/>
    </source>
</evidence>
<keyword evidence="7" id="KW-0053">Apoptosis</keyword>
<dbReference type="CTD" id="841"/>
<dbReference type="Pfam" id="PF01335">
    <property type="entry name" value="DED"/>
    <property type="match status" value="2"/>
</dbReference>
<dbReference type="RefSeq" id="XP_021105897.1">
    <property type="nucleotide sequence ID" value="XM_021250238.1"/>
</dbReference>
<sequence length="518" mass="58929">MAEPGPFAKGQASGRYSPSSPEHSTVFWPRSELFHYLLRSMDFSTCLYNIGEQLDSDELASLKFLSLEHIPQRKQESITDAWMLFQRLQENRVLEEGNLSFLKELLFRISRLDLLAACLSTSREEMEQQLGTPGKAQISTYRVMLLQIAEDVTSQELKNFKFLLHREIPKCKLDDSMSLLDIFIEMEKRVILGKEKLDTLKSICEQVNRSLLLKISDYEALHGEERMRLGQSPDASSNEEESFPTPGMLDFLGGQEKSQTLDQVYQMKNKPRGYCLIFNNYDFSEARKNIPQLGKMKDRKGTDFDAETLEGTFTELHFETVPCRNFTAQTICDMLQHYQGVDHGDRDCFICCVLSHGNSGIVYGTDGQEVPISELTSYFTGSKCPSLAGKPKVFFIQACQGEKCQKAVCVESDSDENEAYLHEDLAFPCKAIPDEADFLLGMATVDSCVSYRDPTKGTWYIQTLCKSLRRRCPQGDDVLTILTEVNFEVGKKINPKNMGKQMPQPTFSLRKKLFFPID</sequence>
<keyword evidence="8" id="KW-0677">Repeat</keyword>
<dbReference type="SUPFAM" id="SSF52129">
    <property type="entry name" value="Caspase-like"/>
    <property type="match status" value="1"/>
</dbReference>
<dbReference type="GO" id="GO:0005886">
    <property type="term" value="C:plasma membrane"/>
    <property type="evidence" value="ECO:0007669"/>
    <property type="project" value="UniProtKB-ARBA"/>
</dbReference>
<keyword evidence="22" id="KW-1185">Reference proteome</keyword>
<feature type="region of interest" description="Disordered" evidence="18">
    <location>
        <begin position="1"/>
        <end position="21"/>
    </location>
</feature>
<dbReference type="InterPro" id="IPR016129">
    <property type="entry name" value="Caspase_his_AS"/>
</dbReference>
<evidence type="ECO:0000256" key="15">
    <source>
        <dbReference type="ARBA" id="ARBA00066479"/>
    </source>
</evidence>
<organism evidence="22 24">
    <name type="scientific">Heterocephalus glaber</name>
    <name type="common">Naked mole rat</name>
    <dbReference type="NCBI Taxonomy" id="10181"/>
    <lineage>
        <taxon>Eukaryota</taxon>
        <taxon>Metazoa</taxon>
        <taxon>Chordata</taxon>
        <taxon>Craniata</taxon>
        <taxon>Vertebrata</taxon>
        <taxon>Euteleostomi</taxon>
        <taxon>Mammalia</taxon>
        <taxon>Eutheria</taxon>
        <taxon>Euarchontoglires</taxon>
        <taxon>Glires</taxon>
        <taxon>Rodentia</taxon>
        <taxon>Hystricomorpha</taxon>
        <taxon>Bathyergidae</taxon>
        <taxon>Heterocephalus</taxon>
    </lineage>
</organism>
<evidence type="ECO:0000256" key="14">
    <source>
        <dbReference type="ARBA" id="ARBA00051626"/>
    </source>
</evidence>
<evidence type="ECO:0000256" key="7">
    <source>
        <dbReference type="ARBA" id="ARBA00022703"/>
    </source>
</evidence>
<evidence type="ECO:0000259" key="19">
    <source>
        <dbReference type="PROSITE" id="PS50168"/>
    </source>
</evidence>
<evidence type="ECO:0000313" key="22">
    <source>
        <dbReference type="Proteomes" id="UP000694906"/>
    </source>
</evidence>
<evidence type="ECO:0000256" key="5">
    <source>
        <dbReference type="ARBA" id="ARBA00022553"/>
    </source>
</evidence>
<feature type="domain" description="Caspase family p10" evidence="20">
    <location>
        <begin position="428"/>
        <end position="515"/>
    </location>
</feature>
<evidence type="ECO:0000256" key="6">
    <source>
        <dbReference type="ARBA" id="ARBA00022670"/>
    </source>
</evidence>
<evidence type="ECO:0000256" key="16">
    <source>
        <dbReference type="ARBA" id="ARBA00068172"/>
    </source>
</evidence>
<evidence type="ECO:0000256" key="13">
    <source>
        <dbReference type="ARBA" id="ARBA00023242"/>
    </source>
</evidence>
<evidence type="ECO:0000256" key="3">
    <source>
        <dbReference type="ARBA" id="ARBA00010134"/>
    </source>
</evidence>
<dbReference type="Pfam" id="PF00656">
    <property type="entry name" value="Peptidase_C14"/>
    <property type="match status" value="1"/>
</dbReference>
<evidence type="ECO:0000259" key="20">
    <source>
        <dbReference type="PROSITE" id="PS50207"/>
    </source>
</evidence>
<dbReference type="PANTHER" id="PTHR48169:SF7">
    <property type="entry name" value="CASPASE 10"/>
    <property type="match status" value="1"/>
</dbReference>
<dbReference type="PROSITE" id="PS01121">
    <property type="entry name" value="CASPASE_HIS"/>
    <property type="match status" value="1"/>
</dbReference>
<dbReference type="EC" id="3.4.22.61" evidence="15"/>
<evidence type="ECO:0000313" key="23">
    <source>
        <dbReference type="RefSeq" id="XP_021105896.1"/>
    </source>
</evidence>
<dbReference type="PROSITE" id="PS01122">
    <property type="entry name" value="CASPASE_CYS"/>
    <property type="match status" value="1"/>
</dbReference>
<dbReference type="GO" id="GO:0001817">
    <property type="term" value="P:regulation of cytokine production"/>
    <property type="evidence" value="ECO:0007669"/>
    <property type="project" value="UniProtKB-ARBA"/>
</dbReference>
<name>A0AAX6S789_HETGA</name>
<dbReference type="GO" id="GO:0005634">
    <property type="term" value="C:nucleus"/>
    <property type="evidence" value="ECO:0007669"/>
    <property type="project" value="UniProtKB-SubCell"/>
</dbReference>
<comment type="catalytic activity">
    <reaction evidence="14">
        <text>Strict requirement for Asp at position P1 and has a preferred cleavage sequence of (Leu/Asp/Val)-Glu-Thr-Asp-|-(Gly/Ser/Ala).</text>
        <dbReference type="EC" id="3.4.22.61"/>
    </reaction>
</comment>
<dbReference type="GO" id="GO:0030154">
    <property type="term" value="P:cell differentiation"/>
    <property type="evidence" value="ECO:0007669"/>
    <property type="project" value="UniProtKB-ARBA"/>
</dbReference>
<gene>
    <name evidence="23 24" type="primary">Casp8</name>
</gene>
<dbReference type="Gene3D" id="3.40.50.1460">
    <property type="match status" value="1"/>
</dbReference>
<dbReference type="GeneID" id="101702773"/>
<keyword evidence="4" id="KW-0963">Cytoplasm</keyword>
<feature type="domain" description="DED" evidence="19">
    <location>
        <begin position="42"/>
        <end position="120"/>
    </location>
</feature>
<dbReference type="PANTHER" id="PTHR48169">
    <property type="entry name" value="DED DOMAIN-CONTAINING PROTEIN"/>
    <property type="match status" value="1"/>
</dbReference>
<keyword evidence="10" id="KW-0788">Thiol protease</keyword>
<dbReference type="GO" id="GO:0097194">
    <property type="term" value="P:execution phase of apoptosis"/>
    <property type="evidence" value="ECO:0007669"/>
    <property type="project" value="UniProtKB-ARBA"/>
</dbReference>
<evidence type="ECO:0000256" key="11">
    <source>
        <dbReference type="ARBA" id="ARBA00022990"/>
    </source>
</evidence>
<dbReference type="GO" id="GO:1900119">
    <property type="term" value="P:positive regulation of execution phase of apoptosis"/>
    <property type="evidence" value="ECO:0007669"/>
    <property type="project" value="UniProtKB-ARBA"/>
</dbReference>
<evidence type="ECO:0000256" key="1">
    <source>
        <dbReference type="ARBA" id="ARBA00004123"/>
    </source>
</evidence>
<feature type="domain" description="DED" evidence="19">
    <location>
        <begin position="140"/>
        <end position="217"/>
    </location>
</feature>
<dbReference type="GO" id="GO:0051603">
    <property type="term" value="P:proteolysis involved in protein catabolic process"/>
    <property type="evidence" value="ECO:0007669"/>
    <property type="project" value="UniProtKB-ARBA"/>
</dbReference>
<evidence type="ECO:0000256" key="2">
    <source>
        <dbReference type="ARBA" id="ARBA00004496"/>
    </source>
</evidence>
<comment type="subcellular location">
    <subcellularLocation>
        <location evidence="2">Cytoplasm</location>
    </subcellularLocation>
    <subcellularLocation>
        <location evidence="1">Nucleus</location>
    </subcellularLocation>
</comment>
<proteinExistence type="inferred from homology"/>
<dbReference type="GO" id="GO:0048513">
    <property type="term" value="P:animal organ development"/>
    <property type="evidence" value="ECO:0007669"/>
    <property type="project" value="UniProtKB-ARBA"/>
</dbReference>
<evidence type="ECO:0000256" key="9">
    <source>
        <dbReference type="ARBA" id="ARBA00022801"/>
    </source>
</evidence>
<dbReference type="SUPFAM" id="SSF47986">
    <property type="entry name" value="DEATH domain"/>
    <property type="match status" value="2"/>
</dbReference>
<dbReference type="PROSITE" id="PS50168">
    <property type="entry name" value="DED"/>
    <property type="match status" value="2"/>
</dbReference>
<keyword evidence="9" id="KW-0378">Hydrolase</keyword>
<dbReference type="InterPro" id="IPR033170">
    <property type="entry name" value="Caspase-8_DED1"/>
</dbReference>